<dbReference type="HAMAP" id="MF_00201">
    <property type="entry name" value="RecO"/>
    <property type="match status" value="1"/>
</dbReference>
<dbReference type="GO" id="GO:0006302">
    <property type="term" value="P:double-strand break repair"/>
    <property type="evidence" value="ECO:0007669"/>
    <property type="project" value="TreeGrafter"/>
</dbReference>
<dbReference type="SUPFAM" id="SSF57863">
    <property type="entry name" value="ArfGap/RecO-like zinc finger"/>
    <property type="match status" value="1"/>
</dbReference>
<dbReference type="GO" id="GO:0006310">
    <property type="term" value="P:DNA recombination"/>
    <property type="evidence" value="ECO:0007669"/>
    <property type="project" value="UniProtKB-UniRule"/>
</dbReference>
<evidence type="ECO:0000256" key="1">
    <source>
        <dbReference type="ARBA" id="ARBA00007452"/>
    </source>
</evidence>
<proteinExistence type="inferred from homology"/>
<name>A0A378NR41_9FIRM</name>
<keyword evidence="5 7" id="KW-0234">DNA repair</keyword>
<evidence type="ECO:0000256" key="5">
    <source>
        <dbReference type="ARBA" id="ARBA00023204"/>
    </source>
</evidence>
<dbReference type="Gene3D" id="2.40.50.140">
    <property type="entry name" value="Nucleic acid-binding proteins"/>
    <property type="match status" value="1"/>
</dbReference>
<dbReference type="InterPro" id="IPR012340">
    <property type="entry name" value="NA-bd_OB-fold"/>
</dbReference>
<evidence type="ECO:0000256" key="7">
    <source>
        <dbReference type="HAMAP-Rule" id="MF_00201"/>
    </source>
</evidence>
<dbReference type="Pfam" id="PF11967">
    <property type="entry name" value="RecO_N"/>
    <property type="match status" value="1"/>
</dbReference>
<dbReference type="GO" id="GO:0043590">
    <property type="term" value="C:bacterial nucleoid"/>
    <property type="evidence" value="ECO:0007669"/>
    <property type="project" value="TreeGrafter"/>
</dbReference>
<dbReference type="InterPro" id="IPR042242">
    <property type="entry name" value="RecO_C"/>
</dbReference>
<evidence type="ECO:0000313" key="9">
    <source>
        <dbReference type="EMBL" id="STY70863.1"/>
    </source>
</evidence>
<evidence type="ECO:0000256" key="6">
    <source>
        <dbReference type="ARBA" id="ARBA00033409"/>
    </source>
</evidence>
<dbReference type="Gene3D" id="1.20.1440.120">
    <property type="entry name" value="Recombination protein O, C-terminal domain"/>
    <property type="match status" value="1"/>
</dbReference>
<organism evidence="9 10">
    <name type="scientific">Megamonas hypermegale</name>
    <dbReference type="NCBI Taxonomy" id="158847"/>
    <lineage>
        <taxon>Bacteria</taxon>
        <taxon>Bacillati</taxon>
        <taxon>Bacillota</taxon>
        <taxon>Negativicutes</taxon>
        <taxon>Selenomonadales</taxon>
        <taxon>Selenomonadaceae</taxon>
        <taxon>Megamonas</taxon>
    </lineage>
</organism>
<feature type="domain" description="DNA replication/recombination mediator RecO N-terminal" evidence="8">
    <location>
        <begin position="1"/>
        <end position="75"/>
    </location>
</feature>
<dbReference type="NCBIfam" id="TIGR00613">
    <property type="entry name" value="reco"/>
    <property type="match status" value="1"/>
</dbReference>
<dbReference type="STRING" id="1122216.GCA_000423385_00871"/>
<gene>
    <name evidence="7 9" type="primary">recO</name>
    <name evidence="9" type="ORF">NCTC10571_01010</name>
</gene>
<dbReference type="Pfam" id="PF02565">
    <property type="entry name" value="RecO_C"/>
    <property type="match status" value="1"/>
</dbReference>
<evidence type="ECO:0000259" key="8">
    <source>
        <dbReference type="Pfam" id="PF11967"/>
    </source>
</evidence>
<dbReference type="PANTHER" id="PTHR33991:SF1">
    <property type="entry name" value="DNA REPAIR PROTEIN RECO"/>
    <property type="match status" value="1"/>
</dbReference>
<protein>
    <recommendedName>
        <fullName evidence="2 7">DNA repair protein RecO</fullName>
    </recommendedName>
    <alternativeName>
        <fullName evidence="6 7">Recombination protein O</fullName>
    </alternativeName>
</protein>
<sequence>MAIYTTEVLVLGVKNWGNADKIVTLLSPTYGKITAAAYGCRRPKSPLAASMQPFSWLDIQLSKGEKMDTVRQCEHKGFFSDLYENLTAMAYASFIAELAKELCSEDEPQAEIYEKLLKILPCLTKFNPRICALASAYQIFEYTGCQLHYSQCALCGSKIEGDCHFDAMQGGAICTSCSQGKQINYPSSVRLFIEHLLHLDWDNPPKFQVKGIDLINAEKILLDYIQSLIGKPFKSLTFIKQVTSLS</sequence>
<accession>A0A378NR41</accession>
<keyword evidence="3 7" id="KW-0227">DNA damage</keyword>
<evidence type="ECO:0000256" key="4">
    <source>
        <dbReference type="ARBA" id="ARBA00023172"/>
    </source>
</evidence>
<dbReference type="PANTHER" id="PTHR33991">
    <property type="entry name" value="DNA REPAIR PROTEIN RECO"/>
    <property type="match status" value="1"/>
</dbReference>
<comment type="similarity">
    <text evidence="1 7">Belongs to the RecO family.</text>
</comment>
<dbReference type="Proteomes" id="UP000255234">
    <property type="component" value="Unassembled WGS sequence"/>
</dbReference>
<dbReference type="SUPFAM" id="SSF50249">
    <property type="entry name" value="Nucleic acid-binding proteins"/>
    <property type="match status" value="1"/>
</dbReference>
<dbReference type="InterPro" id="IPR037278">
    <property type="entry name" value="ARFGAP/RecO"/>
</dbReference>
<evidence type="ECO:0000256" key="3">
    <source>
        <dbReference type="ARBA" id="ARBA00022763"/>
    </source>
</evidence>
<dbReference type="InterPro" id="IPR022572">
    <property type="entry name" value="DNA_rep/recomb_RecO_N"/>
</dbReference>
<comment type="function">
    <text evidence="7">Involved in DNA repair and RecF pathway recombination.</text>
</comment>
<dbReference type="InterPro" id="IPR003717">
    <property type="entry name" value="RecO"/>
</dbReference>
<keyword evidence="4 7" id="KW-0233">DNA recombination</keyword>
<dbReference type="EMBL" id="UGPP01000001">
    <property type="protein sequence ID" value="STY70863.1"/>
    <property type="molecule type" value="Genomic_DNA"/>
</dbReference>
<evidence type="ECO:0000256" key="2">
    <source>
        <dbReference type="ARBA" id="ARBA00021310"/>
    </source>
</evidence>
<dbReference type="RefSeq" id="WP_115151320.1">
    <property type="nucleotide sequence ID" value="NZ_UGPP01000001.1"/>
</dbReference>
<evidence type="ECO:0000313" key="10">
    <source>
        <dbReference type="Proteomes" id="UP000255234"/>
    </source>
</evidence>
<reference evidence="9 10" key="1">
    <citation type="submission" date="2018-06" db="EMBL/GenBank/DDBJ databases">
        <authorList>
            <consortium name="Pathogen Informatics"/>
            <person name="Doyle S."/>
        </authorList>
    </citation>
    <scope>NUCLEOTIDE SEQUENCE [LARGE SCALE GENOMIC DNA]</scope>
    <source>
        <strain evidence="9 10">NCTC10571</strain>
    </source>
</reference>
<dbReference type="AlphaFoldDB" id="A0A378NR41"/>